<feature type="chain" id="PRO_5015681174" description="Low temperature-induced protein" evidence="2">
    <location>
        <begin position="31"/>
        <end position="117"/>
    </location>
</feature>
<keyword evidence="2" id="KW-0732">Signal</keyword>
<reference evidence="3 4" key="2">
    <citation type="submission" date="2018-03" db="EMBL/GenBank/DDBJ databases">
        <title>The ancient ancestry and fast evolution of plastids.</title>
        <authorList>
            <person name="Moore K.R."/>
            <person name="Magnabosco C."/>
            <person name="Momper L."/>
            <person name="Gold D.A."/>
            <person name="Bosak T."/>
            <person name="Fournier G.P."/>
        </authorList>
    </citation>
    <scope>NUCLEOTIDE SEQUENCE [LARGE SCALE GENOMIC DNA]</scope>
    <source>
        <strain evidence="3 4">ULC007</strain>
    </source>
</reference>
<evidence type="ECO:0000313" key="4">
    <source>
        <dbReference type="Proteomes" id="UP000238634"/>
    </source>
</evidence>
<evidence type="ECO:0000256" key="2">
    <source>
        <dbReference type="SAM" id="SignalP"/>
    </source>
</evidence>
<protein>
    <recommendedName>
        <fullName evidence="5">Low temperature-induced protein</fullName>
    </recommendedName>
</protein>
<organism evidence="3 4">
    <name type="scientific">Phormidesmis priestleyi ULC007</name>
    <dbReference type="NCBI Taxonomy" id="1920490"/>
    <lineage>
        <taxon>Bacteria</taxon>
        <taxon>Bacillati</taxon>
        <taxon>Cyanobacteriota</taxon>
        <taxon>Cyanophyceae</taxon>
        <taxon>Leptolyngbyales</taxon>
        <taxon>Leptolyngbyaceae</taxon>
        <taxon>Phormidesmis</taxon>
    </lineage>
</organism>
<evidence type="ECO:0008006" key="5">
    <source>
        <dbReference type="Google" id="ProtNLM"/>
    </source>
</evidence>
<dbReference type="RefSeq" id="WP_073070100.1">
    <property type="nucleotide sequence ID" value="NZ_MPPI01000005.1"/>
</dbReference>
<reference evidence="3 4" key="1">
    <citation type="submission" date="2018-02" db="EMBL/GenBank/DDBJ databases">
        <authorList>
            <person name="Cohen D.B."/>
            <person name="Kent A.D."/>
        </authorList>
    </citation>
    <scope>NUCLEOTIDE SEQUENCE [LARGE SCALE GENOMIC DNA]</scope>
    <source>
        <strain evidence="3 4">ULC007</strain>
    </source>
</reference>
<gene>
    <name evidence="3" type="ORF">C7B65_06935</name>
</gene>
<keyword evidence="4" id="KW-1185">Reference proteome</keyword>
<dbReference type="OrthoDB" id="460499at2"/>
<feature type="region of interest" description="Disordered" evidence="1">
    <location>
        <begin position="32"/>
        <end position="117"/>
    </location>
</feature>
<dbReference type="Proteomes" id="UP000238634">
    <property type="component" value="Unassembled WGS sequence"/>
</dbReference>
<evidence type="ECO:0000313" key="3">
    <source>
        <dbReference type="EMBL" id="PSB20633.1"/>
    </source>
</evidence>
<evidence type="ECO:0000256" key="1">
    <source>
        <dbReference type="SAM" id="MobiDB-lite"/>
    </source>
</evidence>
<dbReference type="EMBL" id="PVWG01000005">
    <property type="protein sequence ID" value="PSB20633.1"/>
    <property type="molecule type" value="Genomic_DNA"/>
</dbReference>
<comment type="caution">
    <text evidence="3">The sequence shown here is derived from an EMBL/GenBank/DDBJ whole genome shotgun (WGS) entry which is preliminary data.</text>
</comment>
<accession>A0A2T1DJJ3</accession>
<proteinExistence type="predicted"/>
<feature type="compositionally biased region" description="Basic and acidic residues" evidence="1">
    <location>
        <begin position="105"/>
        <end position="117"/>
    </location>
</feature>
<dbReference type="AlphaFoldDB" id="A0A2T1DJJ3"/>
<feature type="signal peptide" evidence="2">
    <location>
        <begin position="1"/>
        <end position="30"/>
    </location>
</feature>
<feature type="compositionally biased region" description="Basic and acidic residues" evidence="1">
    <location>
        <begin position="38"/>
        <end position="59"/>
    </location>
</feature>
<name>A0A2T1DJJ3_9CYAN</name>
<sequence length="117" mass="12256">MKSLLSTVRSVLTACLCAVLMFSLAMPALASGLPTKDQPMKNEASETAKTYERTAKDAIDQGGPQGLEAITERAQGGALNDIQGTAGAENMKRPSNSQGAGSIEDTLKKSLEKAQDK</sequence>